<dbReference type="InterPro" id="IPR011234">
    <property type="entry name" value="Fumarylacetoacetase-like_C"/>
</dbReference>
<evidence type="ECO:0000259" key="3">
    <source>
        <dbReference type="Pfam" id="PF01557"/>
    </source>
</evidence>
<dbReference type="OrthoDB" id="411064at2759"/>
<comment type="similarity">
    <text evidence="1">Belongs to the FAH family.</text>
</comment>
<evidence type="ECO:0000256" key="2">
    <source>
        <dbReference type="ARBA" id="ARBA00022723"/>
    </source>
</evidence>
<evidence type="ECO:0000313" key="5">
    <source>
        <dbReference type="Proteomes" id="UP000184546"/>
    </source>
</evidence>
<protein>
    <recommendedName>
        <fullName evidence="3">Fumarylacetoacetase-like C-terminal domain-containing protein</fullName>
    </recommendedName>
</protein>
<accession>A0A1L9WIY3</accession>
<dbReference type="OMA" id="CHYEIEL"/>
<reference evidence="5" key="1">
    <citation type="journal article" date="2017" name="Genome Biol.">
        <title>Comparative genomics reveals high biological diversity and specific adaptations in the industrially and medically important fungal genus Aspergillus.</title>
        <authorList>
            <person name="de Vries R.P."/>
            <person name="Riley R."/>
            <person name="Wiebenga A."/>
            <person name="Aguilar-Osorio G."/>
            <person name="Amillis S."/>
            <person name="Uchima C.A."/>
            <person name="Anderluh G."/>
            <person name="Asadollahi M."/>
            <person name="Askin M."/>
            <person name="Barry K."/>
            <person name="Battaglia E."/>
            <person name="Bayram O."/>
            <person name="Benocci T."/>
            <person name="Braus-Stromeyer S.A."/>
            <person name="Caldana C."/>
            <person name="Canovas D."/>
            <person name="Cerqueira G.C."/>
            <person name="Chen F."/>
            <person name="Chen W."/>
            <person name="Choi C."/>
            <person name="Clum A."/>
            <person name="Dos Santos R.A."/>
            <person name="Damasio A.R."/>
            <person name="Diallinas G."/>
            <person name="Emri T."/>
            <person name="Fekete E."/>
            <person name="Flipphi M."/>
            <person name="Freyberg S."/>
            <person name="Gallo A."/>
            <person name="Gournas C."/>
            <person name="Habgood R."/>
            <person name="Hainaut M."/>
            <person name="Harispe M.L."/>
            <person name="Henrissat B."/>
            <person name="Hilden K.S."/>
            <person name="Hope R."/>
            <person name="Hossain A."/>
            <person name="Karabika E."/>
            <person name="Karaffa L."/>
            <person name="Karanyi Z."/>
            <person name="Krasevec N."/>
            <person name="Kuo A."/>
            <person name="Kusch H."/>
            <person name="LaButti K."/>
            <person name="Lagendijk E.L."/>
            <person name="Lapidus A."/>
            <person name="Levasseur A."/>
            <person name="Lindquist E."/>
            <person name="Lipzen A."/>
            <person name="Logrieco A.F."/>
            <person name="MacCabe A."/>
            <person name="Maekelae M.R."/>
            <person name="Malavazi I."/>
            <person name="Melin P."/>
            <person name="Meyer V."/>
            <person name="Mielnichuk N."/>
            <person name="Miskei M."/>
            <person name="Molnar A.P."/>
            <person name="Mule G."/>
            <person name="Ngan C.Y."/>
            <person name="Orejas M."/>
            <person name="Orosz E."/>
            <person name="Ouedraogo J.P."/>
            <person name="Overkamp K.M."/>
            <person name="Park H.-S."/>
            <person name="Perrone G."/>
            <person name="Piumi F."/>
            <person name="Punt P.J."/>
            <person name="Ram A.F."/>
            <person name="Ramon A."/>
            <person name="Rauscher S."/>
            <person name="Record E."/>
            <person name="Riano-Pachon D.M."/>
            <person name="Robert V."/>
            <person name="Roehrig J."/>
            <person name="Ruller R."/>
            <person name="Salamov A."/>
            <person name="Salih N.S."/>
            <person name="Samson R.A."/>
            <person name="Sandor E."/>
            <person name="Sanguinetti M."/>
            <person name="Schuetze T."/>
            <person name="Sepcic K."/>
            <person name="Shelest E."/>
            <person name="Sherlock G."/>
            <person name="Sophianopoulou V."/>
            <person name="Squina F.M."/>
            <person name="Sun H."/>
            <person name="Susca A."/>
            <person name="Todd R.B."/>
            <person name="Tsang A."/>
            <person name="Unkles S.E."/>
            <person name="van de Wiele N."/>
            <person name="van Rossen-Uffink D."/>
            <person name="Oliveira J.V."/>
            <person name="Vesth T.C."/>
            <person name="Visser J."/>
            <person name="Yu J.-H."/>
            <person name="Zhou M."/>
            <person name="Andersen M.R."/>
            <person name="Archer D.B."/>
            <person name="Baker S.E."/>
            <person name="Benoit I."/>
            <person name="Brakhage A.A."/>
            <person name="Braus G.H."/>
            <person name="Fischer R."/>
            <person name="Frisvad J.C."/>
            <person name="Goldman G.H."/>
            <person name="Houbraken J."/>
            <person name="Oakley B."/>
            <person name="Pocsi I."/>
            <person name="Scazzocchio C."/>
            <person name="Seiboth B."/>
            <person name="vanKuyk P.A."/>
            <person name="Wortman J."/>
            <person name="Dyer P.S."/>
            <person name="Grigoriev I.V."/>
        </authorList>
    </citation>
    <scope>NUCLEOTIDE SEQUENCE [LARGE SCALE GENOMIC DNA]</scope>
    <source>
        <strain evidence="5">ATCC 16872 / CBS 172.66 / WB 5094</strain>
    </source>
</reference>
<dbReference type="EMBL" id="KV878987">
    <property type="protein sequence ID" value="OJJ96096.1"/>
    <property type="molecule type" value="Genomic_DNA"/>
</dbReference>
<dbReference type="GO" id="GO:0050163">
    <property type="term" value="F:oxaloacetate tautomerase activity"/>
    <property type="evidence" value="ECO:0007669"/>
    <property type="project" value="UniProtKB-ARBA"/>
</dbReference>
<dbReference type="STRING" id="690307.A0A1L9WIY3"/>
<dbReference type="InterPro" id="IPR036663">
    <property type="entry name" value="Fumarylacetoacetase_C_sf"/>
</dbReference>
<gene>
    <name evidence="4" type="ORF">ASPACDRAFT_35551</name>
</gene>
<organism evidence="4 5">
    <name type="scientific">Aspergillus aculeatus (strain ATCC 16872 / CBS 172.66 / WB 5094)</name>
    <dbReference type="NCBI Taxonomy" id="690307"/>
    <lineage>
        <taxon>Eukaryota</taxon>
        <taxon>Fungi</taxon>
        <taxon>Dikarya</taxon>
        <taxon>Ascomycota</taxon>
        <taxon>Pezizomycotina</taxon>
        <taxon>Eurotiomycetes</taxon>
        <taxon>Eurotiomycetidae</taxon>
        <taxon>Eurotiales</taxon>
        <taxon>Aspergillaceae</taxon>
        <taxon>Aspergillus</taxon>
        <taxon>Aspergillus subgen. Circumdati</taxon>
    </lineage>
</organism>
<dbReference type="PANTHER" id="PTHR11820">
    <property type="entry name" value="ACYLPYRUVASE"/>
    <property type="match status" value="1"/>
</dbReference>
<feature type="domain" description="Fumarylacetoacetase-like C-terminal" evidence="3">
    <location>
        <begin position="76"/>
        <end position="295"/>
    </location>
</feature>
<dbReference type="Gene3D" id="3.90.850.10">
    <property type="entry name" value="Fumarylacetoacetase-like, C-terminal domain"/>
    <property type="match status" value="1"/>
</dbReference>
<dbReference type="GO" id="GO:0006107">
    <property type="term" value="P:oxaloacetate metabolic process"/>
    <property type="evidence" value="ECO:0007669"/>
    <property type="project" value="UniProtKB-ARBA"/>
</dbReference>
<dbReference type="Pfam" id="PF01557">
    <property type="entry name" value="FAA_hydrolase"/>
    <property type="match status" value="1"/>
</dbReference>
<dbReference type="GO" id="GO:0046872">
    <property type="term" value="F:metal ion binding"/>
    <property type="evidence" value="ECO:0007669"/>
    <property type="project" value="UniProtKB-KW"/>
</dbReference>
<dbReference type="GeneID" id="30973946"/>
<dbReference type="PANTHER" id="PTHR11820:SF112">
    <property type="entry name" value="FUMARYLACETOACETATE HYDROLASE FAMILY PROTEIN (AFU_ORTHOLOGUE AFUA_1G02370)-RELATED"/>
    <property type="match status" value="1"/>
</dbReference>
<proteinExistence type="inferred from homology"/>
<dbReference type="VEuPathDB" id="FungiDB:ASPACDRAFT_35551"/>
<dbReference type="Proteomes" id="UP000184546">
    <property type="component" value="Unassembled WGS sequence"/>
</dbReference>
<keyword evidence="2" id="KW-0479">Metal-binding</keyword>
<name>A0A1L9WIY3_ASPA1</name>
<sequence>MASWTHLIRFVAVEDNHIHLGQLVNTDQDVGKDSVNGVDIPVYLIQGTIFDGRVTDQLMHVKQILAPVSTEQCNYIRCLGLNYLDHAKEANLALPTVPILFTKPRSALIGPYPAAINVPKCAQDGTSDYESELCVVIGRTGRDIPEEKALDYVLGYTASNDVSARTLQLATAQWSFSKGLDGSCPIDQKKTNAEILYTGPVLVSPSVITDPQTLRIQGIHNGVVVQDGHTKDMIFSIKKQISYLSQGTTLEAGTIFLTGTPAGIGYFKKPRHVLEDGDEFSVTIDKIGTLTNKVRYE</sequence>
<evidence type="ECO:0000313" key="4">
    <source>
        <dbReference type="EMBL" id="OJJ96096.1"/>
    </source>
</evidence>
<keyword evidence="5" id="KW-1185">Reference proteome</keyword>
<evidence type="ECO:0000256" key="1">
    <source>
        <dbReference type="ARBA" id="ARBA00010211"/>
    </source>
</evidence>
<dbReference type="AlphaFoldDB" id="A0A1L9WIY3"/>
<dbReference type="FunFam" id="3.90.850.10:FF:000002">
    <property type="entry name" value="2-hydroxyhepta-2,4-diene-1,7-dioate isomerase"/>
    <property type="match status" value="1"/>
</dbReference>
<dbReference type="RefSeq" id="XP_020052436.1">
    <property type="nucleotide sequence ID" value="XM_020200132.1"/>
</dbReference>
<dbReference type="SUPFAM" id="SSF56529">
    <property type="entry name" value="FAH"/>
    <property type="match status" value="1"/>
</dbReference>